<evidence type="ECO:0000313" key="3">
    <source>
        <dbReference type="Proteomes" id="UP001464555"/>
    </source>
</evidence>
<protein>
    <submittedName>
        <fullName evidence="2">SIMPL domain-containing protein</fullName>
    </submittedName>
</protein>
<evidence type="ECO:0000256" key="1">
    <source>
        <dbReference type="SAM" id="SignalP"/>
    </source>
</evidence>
<dbReference type="Gene3D" id="3.30.110.170">
    <property type="entry name" value="Protein of unknown function (DUF541), domain 1"/>
    <property type="match status" value="1"/>
</dbReference>
<feature type="chain" id="PRO_5046120488" evidence="1">
    <location>
        <begin position="19"/>
        <end position="230"/>
    </location>
</feature>
<dbReference type="Pfam" id="PF04402">
    <property type="entry name" value="SIMPL"/>
    <property type="match status" value="1"/>
</dbReference>
<dbReference type="Gene3D" id="3.30.70.2970">
    <property type="entry name" value="Protein of unknown function (DUF541), domain 2"/>
    <property type="match status" value="1"/>
</dbReference>
<dbReference type="EMBL" id="JBBYHR010000008">
    <property type="protein sequence ID" value="MEL1245327.1"/>
    <property type="molecule type" value="Genomic_DNA"/>
</dbReference>
<dbReference type="PANTHER" id="PTHR34387">
    <property type="entry name" value="SLR1258 PROTEIN"/>
    <property type="match status" value="1"/>
</dbReference>
<keyword evidence="1" id="KW-0732">Signal</keyword>
<dbReference type="PANTHER" id="PTHR34387:SF1">
    <property type="entry name" value="PERIPLASMIC IMMUNOGENIC PROTEIN"/>
    <property type="match status" value="1"/>
</dbReference>
<accession>A0ABU9HYU7</accession>
<proteinExistence type="predicted"/>
<name>A0ABU9HYU7_9FLAO</name>
<dbReference type="Proteomes" id="UP001464555">
    <property type="component" value="Unassembled WGS sequence"/>
</dbReference>
<evidence type="ECO:0000313" key="2">
    <source>
        <dbReference type="EMBL" id="MEL1245327.1"/>
    </source>
</evidence>
<dbReference type="InterPro" id="IPR007497">
    <property type="entry name" value="SIMPL/DUF541"/>
</dbReference>
<feature type="signal peptide" evidence="1">
    <location>
        <begin position="1"/>
        <end position="18"/>
    </location>
</feature>
<keyword evidence="3" id="KW-1185">Reference proteome</keyword>
<comment type="caution">
    <text evidence="2">The sequence shown here is derived from an EMBL/GenBank/DDBJ whole genome shotgun (WGS) entry which is preliminary data.</text>
</comment>
<dbReference type="InterPro" id="IPR052022">
    <property type="entry name" value="26kDa_periplasmic_antigen"/>
</dbReference>
<sequence>MKKLIAALAFAICFSANAQTIENNKDNVPYITVTGTAEKEVVPDIIYISITLQEKVVNKANYTIAAQEEKLKKSLQGLGIDLKNLSLADASSDIIRYKRKDKGIEERQEYSLKLSTAAEVRKVFEALHDNDIKEASISKVDHTQMDALRKEVRIDAIKAAKDKATYLLQAIGEQPGKPLIINEEPDNQYRIENYRSNVSFKDSEANNVNNETDFKKIRIKFSYFVKYAIK</sequence>
<gene>
    <name evidence="2" type="ORF">AAEO56_13705</name>
</gene>
<reference evidence="2 3" key="1">
    <citation type="submission" date="2024-04" db="EMBL/GenBank/DDBJ databases">
        <title>Flavobacterium sp. DGU11 16S ribosomal RNA gene Genome sequencing and assembly.</title>
        <authorList>
            <person name="Park S."/>
        </authorList>
    </citation>
    <scope>NUCLEOTIDE SEQUENCE [LARGE SCALE GENOMIC DNA]</scope>
    <source>
        <strain evidence="2 3">DGU11</strain>
    </source>
</reference>
<organism evidence="2 3">
    <name type="scientific">Flavobacterium arundinis</name>
    <dbReference type="NCBI Taxonomy" id="3139143"/>
    <lineage>
        <taxon>Bacteria</taxon>
        <taxon>Pseudomonadati</taxon>
        <taxon>Bacteroidota</taxon>
        <taxon>Flavobacteriia</taxon>
        <taxon>Flavobacteriales</taxon>
        <taxon>Flavobacteriaceae</taxon>
        <taxon>Flavobacterium</taxon>
    </lineage>
</organism>
<dbReference type="RefSeq" id="WP_341697641.1">
    <property type="nucleotide sequence ID" value="NZ_JBBYHR010000008.1"/>
</dbReference>